<reference evidence="1 2" key="1">
    <citation type="submission" date="2022-06" db="EMBL/GenBank/DDBJ databases">
        <title>Dynamics of rice microbiomes reveals core vertical transmitted seed endophytes.</title>
        <authorList>
            <person name="Liao K."/>
            <person name="Zhang X."/>
        </authorList>
    </citation>
    <scope>NUCLEOTIDE SEQUENCE [LARGE SCALE GENOMIC DNA]</scope>
    <source>
        <strain evidence="1 2">YT10-10-1</strain>
    </source>
</reference>
<gene>
    <name evidence="1" type="ORF">NB700_001328</name>
</gene>
<dbReference type="Proteomes" id="UP001320843">
    <property type="component" value="Unassembled WGS sequence"/>
</dbReference>
<name>A0ABT3DTE0_9XANT</name>
<comment type="caution">
    <text evidence="1">The sequence shown here is derived from an EMBL/GenBank/DDBJ whole genome shotgun (WGS) entry which is preliminary data.</text>
</comment>
<dbReference type="RefSeq" id="WP_267082244.1">
    <property type="nucleotide sequence ID" value="NZ_CP099530.1"/>
</dbReference>
<proteinExistence type="predicted"/>
<dbReference type="InterPro" id="IPR016893">
    <property type="entry name" value="UCP028589"/>
</dbReference>
<organism evidence="1 2">
    <name type="scientific">Xanthomonas sacchari</name>
    <dbReference type="NCBI Taxonomy" id="56458"/>
    <lineage>
        <taxon>Bacteria</taxon>
        <taxon>Pseudomonadati</taxon>
        <taxon>Pseudomonadota</taxon>
        <taxon>Gammaproteobacteria</taxon>
        <taxon>Lysobacterales</taxon>
        <taxon>Lysobacteraceae</taxon>
        <taxon>Xanthomonas</taxon>
    </lineage>
</organism>
<evidence type="ECO:0000313" key="2">
    <source>
        <dbReference type="Proteomes" id="UP001320843"/>
    </source>
</evidence>
<dbReference type="EMBL" id="JANFWR010000007">
    <property type="protein sequence ID" value="MCW0398772.1"/>
    <property type="molecule type" value="Genomic_DNA"/>
</dbReference>
<evidence type="ECO:0000313" key="1">
    <source>
        <dbReference type="EMBL" id="MCW0398772.1"/>
    </source>
</evidence>
<accession>A0ABT3DTE0</accession>
<dbReference type="PIRSF" id="PIRSF028589">
    <property type="entry name" value="UCP028589"/>
    <property type="match status" value="1"/>
</dbReference>
<sequence length="248" mass="25979">MENYAYLGSGKIKIREYAAAAPLVDVGNCSALTISPQTNDITLADHTVPGGGNYASVNRVTGVNIAYTFHDFIGENFARALRGRVTNVPAGTAIDEDVVAYKGGYVTLQKIPSAITKVTNQAGTTTYDQGEDYDLVDNMLYIPAGSAVPVPVSGAANLKVTYAFAAQEVTEALVDPSKNYELVFAGLNEARSGKAVEIICHKVSGGMLNELAAIADEFGGGEVTGALQSDGGKTGVGVSKYFKVRIVK</sequence>
<keyword evidence="2" id="KW-1185">Reference proteome</keyword>
<protein>
    <submittedName>
        <fullName evidence="1">Uncharacterized protein</fullName>
    </submittedName>
</protein>